<evidence type="ECO:0000256" key="3">
    <source>
        <dbReference type="ARBA" id="ARBA00022598"/>
    </source>
</evidence>
<dbReference type="InterPro" id="IPR020058">
    <property type="entry name" value="Glu/Gln-tRNA-synth_Ib_cat-dom"/>
</dbReference>
<keyword evidence="6 8" id="KW-0648">Protein biosynthesis</keyword>
<comment type="subunit">
    <text evidence="8">Monomer.</text>
</comment>
<dbReference type="Gene3D" id="3.40.50.620">
    <property type="entry name" value="HUPs"/>
    <property type="match status" value="1"/>
</dbReference>
<dbReference type="InterPro" id="IPR033910">
    <property type="entry name" value="GluRS_core"/>
</dbReference>
<dbReference type="InterPro" id="IPR020752">
    <property type="entry name" value="Glu-tRNA-synth_I_codon-bd_sub1"/>
</dbReference>
<feature type="short sequence motif" description="'KMSKS' region" evidence="8">
    <location>
        <begin position="231"/>
        <end position="235"/>
    </location>
</feature>
<comment type="catalytic activity">
    <reaction evidence="8">
        <text>tRNA(Glu) + L-glutamate + ATP = L-glutamyl-tRNA(Glu) + AMP + diphosphate</text>
        <dbReference type="Rhea" id="RHEA:23540"/>
        <dbReference type="Rhea" id="RHEA-COMP:9663"/>
        <dbReference type="Rhea" id="RHEA-COMP:9680"/>
        <dbReference type="ChEBI" id="CHEBI:29985"/>
        <dbReference type="ChEBI" id="CHEBI:30616"/>
        <dbReference type="ChEBI" id="CHEBI:33019"/>
        <dbReference type="ChEBI" id="CHEBI:78442"/>
        <dbReference type="ChEBI" id="CHEBI:78520"/>
        <dbReference type="ChEBI" id="CHEBI:456215"/>
        <dbReference type="EC" id="6.1.1.17"/>
    </reaction>
</comment>
<comment type="subcellular location">
    <subcellularLocation>
        <location evidence="8">Cytoplasm</location>
    </subcellularLocation>
</comment>
<evidence type="ECO:0000313" key="11">
    <source>
        <dbReference type="EMBL" id="HCO70211.1"/>
    </source>
</evidence>
<dbReference type="Gene3D" id="1.10.10.350">
    <property type="match status" value="1"/>
</dbReference>
<dbReference type="Gene3D" id="1.10.1160.10">
    <property type="entry name" value="Glutamyl-trna Synthetase, Domain 2"/>
    <property type="match status" value="1"/>
</dbReference>
<dbReference type="InterPro" id="IPR049940">
    <property type="entry name" value="GluQ/Sye"/>
</dbReference>
<dbReference type="Pfam" id="PF19269">
    <property type="entry name" value="Anticodon_2"/>
    <property type="match status" value="1"/>
</dbReference>
<keyword evidence="3 8" id="KW-0436">Ligase</keyword>
<dbReference type="PANTHER" id="PTHR43311:SF2">
    <property type="entry name" value="GLUTAMATE--TRNA LIGASE, MITOCHONDRIAL-RELATED"/>
    <property type="match status" value="1"/>
</dbReference>
<reference evidence="13" key="2">
    <citation type="journal article" date="2015" name="MBio">
        <title>Genome-Resolved Metagenomic Analysis Reveals Roles for Candidate Phyla and Other Microbial Community Members in Biogeochemical Transformations in Oil Reservoirs.</title>
        <authorList>
            <person name="Hu P."/>
            <person name="Tom L."/>
            <person name="Singh A."/>
            <person name="Thomas B.C."/>
            <person name="Baker B.J."/>
            <person name="Piceno Y.M."/>
            <person name="Andersen G.L."/>
            <person name="Banfield J.F."/>
        </authorList>
    </citation>
    <scope>NUCLEOTIDE SEQUENCE [LARGE SCALE GENOMIC DNA]</scope>
</reference>
<dbReference type="PANTHER" id="PTHR43311">
    <property type="entry name" value="GLUTAMATE--TRNA LIGASE"/>
    <property type="match status" value="1"/>
</dbReference>
<evidence type="ECO:0000256" key="1">
    <source>
        <dbReference type="ARBA" id="ARBA00007894"/>
    </source>
</evidence>
<evidence type="ECO:0000313" key="14">
    <source>
        <dbReference type="Proteomes" id="UP000264215"/>
    </source>
</evidence>
<dbReference type="EMBL" id="DQBS01000148">
    <property type="protein sequence ID" value="HCO70211.1"/>
    <property type="molecule type" value="Genomic_DNA"/>
</dbReference>
<feature type="domain" description="Glutamyl/glutaminyl-tRNA synthetase class Ib catalytic" evidence="9">
    <location>
        <begin position="1"/>
        <end position="298"/>
    </location>
</feature>
<dbReference type="PRINTS" id="PR00987">
    <property type="entry name" value="TRNASYNTHGLU"/>
</dbReference>
<dbReference type="NCBIfam" id="TIGR00464">
    <property type="entry name" value="gltX_bact"/>
    <property type="match status" value="1"/>
</dbReference>
<evidence type="ECO:0000313" key="13">
    <source>
        <dbReference type="Proteomes" id="UP000055014"/>
    </source>
</evidence>
<dbReference type="GO" id="GO:0004818">
    <property type="term" value="F:glutamate-tRNA ligase activity"/>
    <property type="evidence" value="ECO:0007669"/>
    <property type="project" value="UniProtKB-UniRule"/>
</dbReference>
<evidence type="ECO:0000256" key="7">
    <source>
        <dbReference type="ARBA" id="ARBA00023146"/>
    </source>
</evidence>
<evidence type="ECO:0000256" key="5">
    <source>
        <dbReference type="ARBA" id="ARBA00022840"/>
    </source>
</evidence>
<dbReference type="PROSITE" id="PS00178">
    <property type="entry name" value="AA_TRNA_LIGASE_I"/>
    <property type="match status" value="1"/>
</dbReference>
<gene>
    <name evidence="8" type="primary">gltX</name>
    <name evidence="11" type="ORF">DIT26_06510</name>
    <name evidence="12" type="ORF">XE02_0555</name>
</gene>
<name>A0A101I817_9BACT</name>
<comment type="caution">
    <text evidence="8">Lacks conserved residue(s) required for the propagation of feature annotation.</text>
</comment>
<evidence type="ECO:0000259" key="10">
    <source>
        <dbReference type="Pfam" id="PF19269"/>
    </source>
</evidence>
<proteinExistence type="inferred from homology"/>
<protein>
    <recommendedName>
        <fullName evidence="8">Glutamate--tRNA ligase</fullName>
        <ecNumber evidence="8">6.1.1.17</ecNumber>
    </recommendedName>
    <alternativeName>
        <fullName evidence="8">Glutamyl-tRNA synthetase</fullName>
        <shortName evidence="8">GluRS</shortName>
    </alternativeName>
</protein>
<dbReference type="EC" id="6.1.1.17" evidence="8"/>
<feature type="domain" description="Aminoacyl-tRNA synthetase class I anticodon-binding" evidence="10">
    <location>
        <begin position="335"/>
        <end position="459"/>
    </location>
</feature>
<evidence type="ECO:0000259" key="9">
    <source>
        <dbReference type="Pfam" id="PF00749"/>
    </source>
</evidence>
<dbReference type="InterPro" id="IPR001412">
    <property type="entry name" value="aa-tRNA-synth_I_CS"/>
</dbReference>
<dbReference type="CDD" id="cd00808">
    <property type="entry name" value="GluRS_core"/>
    <property type="match status" value="1"/>
</dbReference>
<dbReference type="AlphaFoldDB" id="A0A101I817"/>
<comment type="similarity">
    <text evidence="1 8">Belongs to the class-I aminoacyl-tRNA synthetase family. Glutamate--tRNA ligase type 1 subfamily.</text>
</comment>
<dbReference type="InterPro" id="IPR004527">
    <property type="entry name" value="Glu-tRNA-ligase_bac/mito"/>
</dbReference>
<keyword evidence="7 8" id="KW-0030">Aminoacyl-tRNA synthetase</keyword>
<dbReference type="Pfam" id="PF00749">
    <property type="entry name" value="tRNA-synt_1c"/>
    <property type="match status" value="1"/>
</dbReference>
<accession>A0A101I817</accession>
<dbReference type="GO" id="GO:0008270">
    <property type="term" value="F:zinc ion binding"/>
    <property type="evidence" value="ECO:0007669"/>
    <property type="project" value="InterPro"/>
</dbReference>
<dbReference type="SUPFAM" id="SSF52374">
    <property type="entry name" value="Nucleotidylyl transferase"/>
    <property type="match status" value="1"/>
</dbReference>
<feature type="short sequence motif" description="'HIGH' region" evidence="8">
    <location>
        <begin position="8"/>
        <end position="18"/>
    </location>
</feature>
<keyword evidence="2 8" id="KW-0963">Cytoplasm</keyword>
<keyword evidence="4 8" id="KW-0547">Nucleotide-binding</keyword>
<dbReference type="GO" id="GO:0005524">
    <property type="term" value="F:ATP binding"/>
    <property type="evidence" value="ECO:0007669"/>
    <property type="project" value="UniProtKB-UniRule"/>
</dbReference>
<sequence>MVRCRFAPSPTGNLHVGGVRTALFNWLFAKNQNGSFVLRIEDTDTERSEKIFEDQILSSLKWCGLDWSEGPDIGGDFGPYRQSERVELGFYDRYAQELIERGLAYYAVYSKSDQGNILRTSAELPELADDEVYTVKFKIPIGKTHFSDLSKGEMTFENENFSDFIIIKSNGFPTYNFAVVVDDHMMDITHVFRGEDHLTNTPRQIMIYRALNWEPPTFMHIPLILGSDRAPLSKRHGHTSVDHFRREGYLSVGLMNYLALLGWTVDQEIFDYHEKVRDFIPSDISNKGVVFDYEKLEWINGKHLRLLEPEELIVQFGLWLKFTGRFDYYARIEADQFYSREVLTMSREKINTLEQLFDFSAPFFSDEVDYEEDYVVKYLHNEWSKDLISAAIKKFEDTLDWSVEAVEKTVRELAEEKITSKKNTFQTLRGGVTGRLVTPGLFETISVLGRDRVVERLESLLEMIEYEEGNLSD</sequence>
<dbReference type="Proteomes" id="UP000055014">
    <property type="component" value="Unassembled WGS sequence"/>
</dbReference>
<dbReference type="InterPro" id="IPR045462">
    <property type="entry name" value="aa-tRNA-synth_I_cd-bd"/>
</dbReference>
<feature type="binding site" evidence="8">
    <location>
        <position position="234"/>
    </location>
    <ligand>
        <name>ATP</name>
        <dbReference type="ChEBI" id="CHEBI:30616"/>
    </ligand>
</feature>
<evidence type="ECO:0000256" key="6">
    <source>
        <dbReference type="ARBA" id="ARBA00022917"/>
    </source>
</evidence>
<dbReference type="Gene3D" id="1.10.8.70">
    <property type="entry name" value="Glutamate-tRNA synthetase, class I, anticodon-binding domain 1"/>
    <property type="match status" value="1"/>
</dbReference>
<dbReference type="InterPro" id="IPR020751">
    <property type="entry name" value="aa-tRNA-synth_I_codon-bd_sub2"/>
</dbReference>
<comment type="caution">
    <text evidence="12">The sequence shown here is derived from an EMBL/GenBank/DDBJ whole genome shotgun (WGS) entry which is preliminary data.</text>
</comment>
<dbReference type="InterPro" id="IPR020061">
    <property type="entry name" value="Glu_tRNA_lig_a-bdl"/>
</dbReference>
<organism evidence="12 13">
    <name type="scientific">Mesotoga infera</name>
    <dbReference type="NCBI Taxonomy" id="1236046"/>
    <lineage>
        <taxon>Bacteria</taxon>
        <taxon>Thermotogati</taxon>
        <taxon>Thermotogota</taxon>
        <taxon>Thermotogae</taxon>
        <taxon>Kosmotogales</taxon>
        <taxon>Kosmotogaceae</taxon>
        <taxon>Mesotoga</taxon>
    </lineage>
</organism>
<evidence type="ECO:0000256" key="2">
    <source>
        <dbReference type="ARBA" id="ARBA00022490"/>
    </source>
</evidence>
<dbReference type="EMBL" id="LGGW01000035">
    <property type="protein sequence ID" value="KUK90425.1"/>
    <property type="molecule type" value="Genomic_DNA"/>
</dbReference>
<keyword evidence="5 8" id="KW-0067">ATP-binding</keyword>
<evidence type="ECO:0000313" key="12">
    <source>
        <dbReference type="EMBL" id="KUK90425.1"/>
    </source>
</evidence>
<dbReference type="InterPro" id="IPR000924">
    <property type="entry name" value="Glu/Gln-tRNA-synth"/>
</dbReference>
<dbReference type="GO" id="GO:0006424">
    <property type="term" value="P:glutamyl-tRNA aminoacylation"/>
    <property type="evidence" value="ECO:0007669"/>
    <property type="project" value="UniProtKB-UniRule"/>
</dbReference>
<reference evidence="12" key="1">
    <citation type="journal article" date="2015" name="MBio">
        <title>Genome-resolved metagenomic analysis reveals roles for candidate phyla and other microbial community members in biogeochemical transformations in oil reservoirs.</title>
        <authorList>
            <person name="Hu P."/>
            <person name="Tom L."/>
            <person name="Singh A."/>
            <person name="Thomas B.C."/>
            <person name="Baker B.J."/>
            <person name="Piceno Y.M."/>
            <person name="Andersen G.L."/>
            <person name="Banfield J.F."/>
        </authorList>
    </citation>
    <scope>NUCLEOTIDE SEQUENCE [LARGE SCALE GENOMIC DNA]</scope>
    <source>
        <strain evidence="12">46_70</strain>
    </source>
</reference>
<dbReference type="SUPFAM" id="SSF48163">
    <property type="entry name" value="An anticodon-binding domain of class I aminoacyl-tRNA synthetases"/>
    <property type="match status" value="1"/>
</dbReference>
<dbReference type="InterPro" id="IPR008925">
    <property type="entry name" value="aa_tRNA-synth_I_cd-bd_sf"/>
</dbReference>
<comment type="function">
    <text evidence="8">Catalyzes the attachment of glutamate to tRNA(Glu) in a two-step reaction: glutamate is first activated by ATP to form Glu-AMP and then transferred to the acceptor end of tRNA(Glu).</text>
</comment>
<reference evidence="11 14" key="3">
    <citation type="journal article" date="2018" name="Nat. Biotechnol.">
        <title>A standardized bacterial taxonomy based on genome phylogeny substantially revises the tree of life.</title>
        <authorList>
            <person name="Parks D.H."/>
            <person name="Chuvochina M."/>
            <person name="Waite D.W."/>
            <person name="Rinke C."/>
            <person name="Skarshewski A."/>
            <person name="Chaumeil P.A."/>
            <person name="Hugenholtz P."/>
        </authorList>
    </citation>
    <scope>NUCLEOTIDE SEQUENCE [LARGE SCALE GENOMIC DNA]</scope>
    <source>
        <strain evidence="11">UBA9905</strain>
    </source>
</reference>
<evidence type="ECO:0000256" key="8">
    <source>
        <dbReference type="HAMAP-Rule" id="MF_00022"/>
    </source>
</evidence>
<dbReference type="PATRIC" id="fig|1236046.5.peg.16"/>
<dbReference type="HAMAP" id="MF_00022">
    <property type="entry name" value="Glu_tRNA_synth_type1"/>
    <property type="match status" value="1"/>
</dbReference>
<dbReference type="GO" id="GO:0005829">
    <property type="term" value="C:cytosol"/>
    <property type="evidence" value="ECO:0007669"/>
    <property type="project" value="TreeGrafter"/>
</dbReference>
<dbReference type="Gene3D" id="3.90.800.10">
    <property type="entry name" value="Glutamyl-tRNA Synthetase, Domain 3"/>
    <property type="match status" value="1"/>
</dbReference>
<evidence type="ECO:0000256" key="4">
    <source>
        <dbReference type="ARBA" id="ARBA00022741"/>
    </source>
</evidence>
<dbReference type="GO" id="GO:0000049">
    <property type="term" value="F:tRNA binding"/>
    <property type="evidence" value="ECO:0007669"/>
    <property type="project" value="InterPro"/>
</dbReference>
<dbReference type="Proteomes" id="UP000264215">
    <property type="component" value="Unassembled WGS sequence"/>
</dbReference>
<dbReference type="InterPro" id="IPR014729">
    <property type="entry name" value="Rossmann-like_a/b/a_fold"/>
</dbReference>